<dbReference type="CDD" id="cd00298">
    <property type="entry name" value="ACD_sHsps_p23-like"/>
    <property type="match status" value="1"/>
</dbReference>
<evidence type="ECO:0000313" key="5">
    <source>
        <dbReference type="Proteomes" id="UP001378592"/>
    </source>
</evidence>
<organism evidence="4 5">
    <name type="scientific">Gryllus longicercus</name>
    <dbReference type="NCBI Taxonomy" id="2509291"/>
    <lineage>
        <taxon>Eukaryota</taxon>
        <taxon>Metazoa</taxon>
        <taxon>Ecdysozoa</taxon>
        <taxon>Arthropoda</taxon>
        <taxon>Hexapoda</taxon>
        <taxon>Insecta</taxon>
        <taxon>Pterygota</taxon>
        <taxon>Neoptera</taxon>
        <taxon>Polyneoptera</taxon>
        <taxon>Orthoptera</taxon>
        <taxon>Ensifera</taxon>
        <taxon>Gryllidea</taxon>
        <taxon>Grylloidea</taxon>
        <taxon>Gryllidae</taxon>
        <taxon>Gryllinae</taxon>
        <taxon>Gryllus</taxon>
    </lineage>
</organism>
<dbReference type="EMBL" id="JAZDUA010000224">
    <property type="protein sequence ID" value="KAK7863621.1"/>
    <property type="molecule type" value="Genomic_DNA"/>
</dbReference>
<evidence type="ECO:0000259" key="3">
    <source>
        <dbReference type="Pfam" id="PF18201"/>
    </source>
</evidence>
<dbReference type="Pfam" id="PF18201">
    <property type="entry name" value="PIH1_CS"/>
    <property type="match status" value="1"/>
</dbReference>
<accession>A0AAN9VIU8</accession>
<gene>
    <name evidence="4" type="ORF">R5R35_006158</name>
</gene>
<evidence type="ECO:0000256" key="1">
    <source>
        <dbReference type="ARBA" id="ARBA00008511"/>
    </source>
</evidence>
<protein>
    <recommendedName>
        <fullName evidence="3">PIH1D1/2/3 CS-like domain-containing protein</fullName>
    </recommendedName>
</protein>
<dbReference type="InterPro" id="IPR026697">
    <property type="entry name" value="DNAAF6"/>
</dbReference>
<feature type="region of interest" description="Disordered" evidence="2">
    <location>
        <begin position="1"/>
        <end position="109"/>
    </location>
</feature>
<dbReference type="InterPro" id="IPR041442">
    <property type="entry name" value="PIH1D1/2/3_CS-like"/>
</dbReference>
<comment type="caution">
    <text evidence="4">The sequence shown here is derived from an EMBL/GenBank/DDBJ whole genome shotgun (WGS) entry which is preliminary data.</text>
</comment>
<dbReference type="AlphaFoldDB" id="A0AAN9VIU8"/>
<dbReference type="GO" id="GO:0045505">
    <property type="term" value="F:dynein intermediate chain binding"/>
    <property type="evidence" value="ECO:0007669"/>
    <property type="project" value="TreeGrafter"/>
</dbReference>
<evidence type="ECO:0000256" key="2">
    <source>
        <dbReference type="SAM" id="MobiDB-lite"/>
    </source>
</evidence>
<proteinExistence type="inferred from homology"/>
<dbReference type="GO" id="GO:0070286">
    <property type="term" value="P:axonemal dynein complex assembly"/>
    <property type="evidence" value="ECO:0007669"/>
    <property type="project" value="InterPro"/>
</dbReference>
<dbReference type="PANTHER" id="PTHR21083">
    <property type="entry name" value="TWISTER"/>
    <property type="match status" value="1"/>
</dbReference>
<sequence length="213" mass="21841">MELSSAQLRGLAEMLRSPDDDGDSSDDDLPPCALAKLGPGNIGPPKKAGGGGGTRVTASGGGGDGDGGGGGGGGVPGAGAGAGDPDAIWCPTEVASAPDDEDGADPRPRPEYDMHFRQAVTPEDVFLQLGGRTPGSASCEELVVRVRLPGERVGDVALSVGRQRVDVRSPAFRLALPLPHPVDADASRAHWDADAHTLTLSLRLVREFDFVNF</sequence>
<name>A0AAN9VIU8_9ORTH</name>
<feature type="compositionally biased region" description="Acidic residues" evidence="2">
    <location>
        <begin position="20"/>
        <end position="29"/>
    </location>
</feature>
<comment type="similarity">
    <text evidence="1">Belongs to the PIH1 family.</text>
</comment>
<evidence type="ECO:0000313" key="4">
    <source>
        <dbReference type="EMBL" id="KAK7863621.1"/>
    </source>
</evidence>
<dbReference type="Proteomes" id="UP001378592">
    <property type="component" value="Unassembled WGS sequence"/>
</dbReference>
<keyword evidence="5" id="KW-1185">Reference proteome</keyword>
<dbReference type="GO" id="GO:0051087">
    <property type="term" value="F:protein-folding chaperone binding"/>
    <property type="evidence" value="ECO:0007669"/>
    <property type="project" value="InterPro"/>
</dbReference>
<feature type="compositionally biased region" description="Gly residues" evidence="2">
    <location>
        <begin position="48"/>
        <end position="82"/>
    </location>
</feature>
<dbReference type="GO" id="GO:0005737">
    <property type="term" value="C:cytoplasm"/>
    <property type="evidence" value="ECO:0007669"/>
    <property type="project" value="TreeGrafter"/>
</dbReference>
<reference evidence="4 5" key="1">
    <citation type="submission" date="2024-03" db="EMBL/GenBank/DDBJ databases">
        <title>The genome assembly and annotation of the cricket Gryllus longicercus Weissman &amp; Gray.</title>
        <authorList>
            <person name="Szrajer S."/>
            <person name="Gray D."/>
            <person name="Ylla G."/>
        </authorList>
    </citation>
    <scope>NUCLEOTIDE SEQUENCE [LARGE SCALE GENOMIC DNA]</scope>
    <source>
        <strain evidence="4">DAG 2021-001</strain>
        <tissue evidence="4">Whole body minus gut</tissue>
    </source>
</reference>
<dbReference type="PANTHER" id="PTHR21083:SF0">
    <property type="entry name" value="DYNEIN AXONEMAL ASSEMBLY FACTOR 6"/>
    <property type="match status" value="1"/>
</dbReference>
<feature type="domain" description="PIH1D1/2/3 CS-like" evidence="3">
    <location>
        <begin position="109"/>
        <end position="203"/>
    </location>
</feature>